<dbReference type="Pfam" id="PF02698">
    <property type="entry name" value="DUF218"/>
    <property type="match status" value="1"/>
</dbReference>
<dbReference type="GO" id="GO:0005886">
    <property type="term" value="C:plasma membrane"/>
    <property type="evidence" value="ECO:0007669"/>
    <property type="project" value="TreeGrafter"/>
</dbReference>
<gene>
    <name evidence="2" type="ORF">VFPPC_07170</name>
</gene>
<dbReference type="OrthoDB" id="17725at2759"/>
<name>A0A179F9T6_METCM</name>
<keyword evidence="3" id="KW-1185">Reference proteome</keyword>
<dbReference type="GeneID" id="28850072"/>
<feature type="domain" description="DUF218" evidence="1">
    <location>
        <begin position="29"/>
        <end position="147"/>
    </location>
</feature>
<dbReference type="Proteomes" id="UP000078397">
    <property type="component" value="Unassembled WGS sequence"/>
</dbReference>
<dbReference type="CDD" id="cd06259">
    <property type="entry name" value="YdcF-like"/>
    <property type="match status" value="1"/>
</dbReference>
<dbReference type="KEGG" id="pchm:VFPPC_07170"/>
<dbReference type="PANTHER" id="PTHR30336">
    <property type="entry name" value="INNER MEMBRANE PROTEIN, PROBABLE PERMEASE"/>
    <property type="match status" value="1"/>
</dbReference>
<dbReference type="STRING" id="1380566.A0A179F9T6"/>
<dbReference type="InterPro" id="IPR014729">
    <property type="entry name" value="Rossmann-like_a/b/a_fold"/>
</dbReference>
<proteinExistence type="predicted"/>
<dbReference type="PANTHER" id="PTHR30336:SF20">
    <property type="entry name" value="DUF218 DOMAIN-CONTAINING PROTEIN"/>
    <property type="match status" value="1"/>
</dbReference>
<reference evidence="2 3" key="1">
    <citation type="journal article" date="2016" name="PLoS Pathog.">
        <title>Biosynthesis of antibiotic leucinostatins in bio-control fungus Purpureocillium lilacinum and their inhibition on phytophthora revealed by genome mining.</title>
        <authorList>
            <person name="Wang G."/>
            <person name="Liu Z."/>
            <person name="Lin R."/>
            <person name="Li E."/>
            <person name="Mao Z."/>
            <person name="Ling J."/>
            <person name="Yang Y."/>
            <person name="Yin W.B."/>
            <person name="Xie B."/>
        </authorList>
    </citation>
    <scope>NUCLEOTIDE SEQUENCE [LARGE SCALE GENOMIC DNA]</scope>
    <source>
        <strain evidence="2">170</strain>
    </source>
</reference>
<dbReference type="InterPro" id="IPR003848">
    <property type="entry name" value="DUF218"/>
</dbReference>
<dbReference type="AlphaFoldDB" id="A0A179F9T6"/>
<accession>A0A179F9T6</accession>
<dbReference type="RefSeq" id="XP_018139871.1">
    <property type="nucleotide sequence ID" value="XM_018286078.1"/>
</dbReference>
<organism evidence="2 3">
    <name type="scientific">Pochonia chlamydosporia 170</name>
    <dbReference type="NCBI Taxonomy" id="1380566"/>
    <lineage>
        <taxon>Eukaryota</taxon>
        <taxon>Fungi</taxon>
        <taxon>Dikarya</taxon>
        <taxon>Ascomycota</taxon>
        <taxon>Pezizomycotina</taxon>
        <taxon>Sordariomycetes</taxon>
        <taxon>Hypocreomycetidae</taxon>
        <taxon>Hypocreales</taxon>
        <taxon>Clavicipitaceae</taxon>
        <taxon>Pochonia</taxon>
    </lineage>
</organism>
<comment type="caution">
    <text evidence="2">The sequence shown here is derived from an EMBL/GenBank/DDBJ whole genome shotgun (WGS) entry which is preliminary data.</text>
</comment>
<sequence>MAISTQIQQDAEIIYNYHQMHMPIHPADAIFCLCSLDTRVAAHAAQLYLDGLAPYLIYSGDSGKLTEGRFTKTEAEVFADIARGMGVPDDKIIVEPKATNTGENVRFTYALLQKMGIHPKSLILVQKPYMERRTYATFKKQWPEETSFTVTSPPFRFDEYPDEDNPRDLVVNIMVGDLVRIRDYPARGFQIEQDIPAEVWAAMERLVSAGFDQHLPEGFLVNGLN</sequence>
<protein>
    <recommendedName>
        <fullName evidence="1">DUF218 domain-containing protein</fullName>
    </recommendedName>
</protein>
<dbReference type="EMBL" id="LSBJ02000007">
    <property type="protein sequence ID" value="OAQ62167.1"/>
    <property type="molecule type" value="Genomic_DNA"/>
</dbReference>
<evidence type="ECO:0000313" key="3">
    <source>
        <dbReference type="Proteomes" id="UP000078397"/>
    </source>
</evidence>
<dbReference type="InterPro" id="IPR051599">
    <property type="entry name" value="Cell_Envelope_Assoc"/>
</dbReference>
<evidence type="ECO:0000259" key="1">
    <source>
        <dbReference type="Pfam" id="PF02698"/>
    </source>
</evidence>
<dbReference type="Gene3D" id="3.40.50.620">
    <property type="entry name" value="HUPs"/>
    <property type="match status" value="1"/>
</dbReference>
<evidence type="ECO:0000313" key="2">
    <source>
        <dbReference type="EMBL" id="OAQ62167.1"/>
    </source>
</evidence>